<dbReference type="InterPro" id="IPR056918">
    <property type="entry name" value="8xMP"/>
</dbReference>
<feature type="transmembrane region" description="Helical" evidence="1">
    <location>
        <begin position="140"/>
        <end position="160"/>
    </location>
</feature>
<dbReference type="Pfam" id="PF24838">
    <property type="entry name" value="8xMP"/>
    <property type="match status" value="1"/>
</dbReference>
<name>A0A0K8MD15_9PROT</name>
<dbReference type="EMBL" id="BBVC01000058">
    <property type="protein sequence ID" value="GAO98430.1"/>
    <property type="molecule type" value="Genomic_DNA"/>
</dbReference>
<gene>
    <name evidence="2" type="ORF">Cva_01089</name>
</gene>
<dbReference type="STRING" id="1629334.Cva_01089"/>
<protein>
    <submittedName>
        <fullName evidence="2">Uncharacterized protein</fullName>
    </submittedName>
</protein>
<dbReference type="Proteomes" id="UP000036771">
    <property type="component" value="Unassembled WGS sequence"/>
</dbReference>
<keyword evidence="1" id="KW-0812">Transmembrane</keyword>
<comment type="caution">
    <text evidence="2">The sequence shown here is derived from an EMBL/GenBank/DDBJ whole genome shotgun (WGS) entry which is preliminary data.</text>
</comment>
<feature type="transmembrane region" description="Helical" evidence="1">
    <location>
        <begin position="73"/>
        <end position="94"/>
    </location>
</feature>
<proteinExistence type="predicted"/>
<organism evidence="2 3">
    <name type="scientific">Caedimonas varicaedens</name>
    <dbReference type="NCBI Taxonomy" id="1629334"/>
    <lineage>
        <taxon>Bacteria</taxon>
        <taxon>Pseudomonadati</taxon>
        <taxon>Pseudomonadota</taxon>
        <taxon>Alphaproteobacteria</taxon>
        <taxon>Holosporales</taxon>
        <taxon>Caedimonadaceae</taxon>
        <taxon>Caedimonas</taxon>
    </lineage>
</organism>
<keyword evidence="1" id="KW-1133">Transmembrane helix</keyword>
<accession>A0A0K8MD15</accession>
<dbReference type="AlphaFoldDB" id="A0A0K8MD15"/>
<keyword evidence="1" id="KW-0472">Membrane</keyword>
<reference evidence="2 3" key="1">
    <citation type="submission" date="2015-03" db="EMBL/GenBank/DDBJ databases">
        <title>Caedibacter varicaedens, whole genome shotgun sequence.</title>
        <authorList>
            <person name="Suzuki H."/>
            <person name="Dapper A.L."/>
            <person name="Gibson A.K."/>
            <person name="Jackson C."/>
            <person name="Lee H."/>
            <person name="Pejaver V.R."/>
            <person name="Doak T."/>
            <person name="Lynch M."/>
        </authorList>
    </citation>
    <scope>NUCLEOTIDE SEQUENCE [LARGE SCALE GENOMIC DNA]</scope>
</reference>
<keyword evidence="3" id="KW-1185">Reference proteome</keyword>
<evidence type="ECO:0000313" key="3">
    <source>
        <dbReference type="Proteomes" id="UP000036771"/>
    </source>
</evidence>
<sequence>MFTLNDTSSMQFRNETEKNIAFEQYKILADSIGKTNETRENSNNFWITVNGIATSALAYMRDTQTISMERKSFLLWTIIVIGMFLCLSWFSYLWTIKKSLEIRNTLLVDLEKYFPVPIFKTFFALTQKKPDKSSLTIKEMFVPTLFLIGYFFFAFLLFFFTEEVITPSSQSE</sequence>
<evidence type="ECO:0000313" key="2">
    <source>
        <dbReference type="EMBL" id="GAO98430.1"/>
    </source>
</evidence>
<evidence type="ECO:0000256" key="1">
    <source>
        <dbReference type="SAM" id="Phobius"/>
    </source>
</evidence>